<evidence type="ECO:0000256" key="5">
    <source>
        <dbReference type="SAM" id="Phobius"/>
    </source>
</evidence>
<gene>
    <name evidence="7" type="ORF">ASB58_10375</name>
</gene>
<feature type="domain" description="DUF202" evidence="6">
    <location>
        <begin position="27"/>
        <end position="94"/>
    </location>
</feature>
<organism evidence="7 8">
    <name type="scientific">Pseudomonas abyssi</name>
    <dbReference type="NCBI Taxonomy" id="170540"/>
    <lineage>
        <taxon>Bacteria</taxon>
        <taxon>Pseudomonadati</taxon>
        <taxon>Pseudomonadota</taxon>
        <taxon>Gammaproteobacteria</taxon>
        <taxon>Pseudomonadales</taxon>
        <taxon>Pseudomonadaceae</taxon>
        <taxon>Pseudomonas</taxon>
    </lineage>
</organism>
<dbReference type="GO" id="GO:0012505">
    <property type="term" value="C:endomembrane system"/>
    <property type="evidence" value="ECO:0007669"/>
    <property type="project" value="UniProtKB-SubCell"/>
</dbReference>
<dbReference type="EMBL" id="LMAZ01000002">
    <property type="protein sequence ID" value="RGP55443.1"/>
    <property type="molecule type" value="Genomic_DNA"/>
</dbReference>
<keyword evidence="8" id="KW-1185">Reference proteome</keyword>
<keyword evidence="3 5" id="KW-1133">Transmembrane helix</keyword>
<evidence type="ECO:0000259" key="6">
    <source>
        <dbReference type="Pfam" id="PF02656"/>
    </source>
</evidence>
<keyword evidence="2 5" id="KW-0812">Transmembrane</keyword>
<protein>
    <recommendedName>
        <fullName evidence="6">DUF202 domain-containing protein</fullName>
    </recommendedName>
</protein>
<dbReference type="Proteomes" id="UP000265411">
    <property type="component" value="Unassembled WGS sequence"/>
</dbReference>
<keyword evidence="4 5" id="KW-0472">Membrane</keyword>
<comment type="subcellular location">
    <subcellularLocation>
        <location evidence="1">Endomembrane system</location>
        <topology evidence="1">Multi-pass membrane protein</topology>
    </subcellularLocation>
</comment>
<dbReference type="RefSeq" id="WP_088277972.1">
    <property type="nucleotide sequence ID" value="NZ_LMAZ01000002.1"/>
</dbReference>
<feature type="transmembrane region" description="Helical" evidence="5">
    <location>
        <begin position="68"/>
        <end position="89"/>
    </location>
</feature>
<dbReference type="OrthoDB" id="582337at2"/>
<accession>A0A395R5R0</accession>
<name>A0A395R5R0_9PSED</name>
<sequence length="125" mass="14003">MKARHALRALRERTHTRLLGGDEPDPRFTLANERTYLAWVRTSLALLGGAIAVEAFTQQTFSPEARRLMVDCLLILSGLLSLGSALRWLNVERALRQRRPLPLARIIPLLSLGCAGTALLLTWYL</sequence>
<feature type="transmembrane region" description="Helical" evidence="5">
    <location>
        <begin position="101"/>
        <end position="124"/>
    </location>
</feature>
<evidence type="ECO:0000256" key="4">
    <source>
        <dbReference type="ARBA" id="ARBA00023136"/>
    </source>
</evidence>
<evidence type="ECO:0000313" key="8">
    <source>
        <dbReference type="Proteomes" id="UP000265411"/>
    </source>
</evidence>
<dbReference type="InterPro" id="IPR003807">
    <property type="entry name" value="DUF202"/>
</dbReference>
<comment type="caution">
    <text evidence="7">The sequence shown here is derived from an EMBL/GenBank/DDBJ whole genome shotgun (WGS) entry which is preliminary data.</text>
</comment>
<reference evidence="7 8" key="1">
    <citation type="journal article" date="2018" name="Syst. Appl. Microbiol.">
        <title>Pseudomonas gallaeciensis sp. nov., isolated from crude-oil-contaminated intertidal sand samples after the Prestige oil spill.</title>
        <authorList>
            <person name="Mulet M."/>
            <person name="Sanchez D."/>
            <person name="Rodriguez A.C."/>
            <person name="Nogales B."/>
            <person name="Bosch R."/>
            <person name="Busquets A."/>
            <person name="Gomila M."/>
            <person name="Lalucat J."/>
            <person name="Garcia-Valdes E."/>
        </authorList>
    </citation>
    <scope>NUCLEOTIDE SEQUENCE [LARGE SCALE GENOMIC DNA]</scope>
    <source>
        <strain evidence="7 8">V113</strain>
    </source>
</reference>
<proteinExistence type="predicted"/>
<evidence type="ECO:0000256" key="2">
    <source>
        <dbReference type="ARBA" id="ARBA00022692"/>
    </source>
</evidence>
<dbReference type="Pfam" id="PF02656">
    <property type="entry name" value="DUF202"/>
    <property type="match status" value="1"/>
</dbReference>
<dbReference type="AlphaFoldDB" id="A0A395R5R0"/>
<evidence type="ECO:0000256" key="3">
    <source>
        <dbReference type="ARBA" id="ARBA00022989"/>
    </source>
</evidence>
<evidence type="ECO:0000256" key="1">
    <source>
        <dbReference type="ARBA" id="ARBA00004127"/>
    </source>
</evidence>
<evidence type="ECO:0000313" key="7">
    <source>
        <dbReference type="EMBL" id="RGP55443.1"/>
    </source>
</evidence>
<feature type="transmembrane region" description="Helical" evidence="5">
    <location>
        <begin position="36"/>
        <end position="56"/>
    </location>
</feature>